<keyword evidence="1" id="KW-0677">Repeat</keyword>
<feature type="domain" description="MROH2B-like HEAT-repeats" evidence="4">
    <location>
        <begin position="317"/>
        <end position="965"/>
    </location>
</feature>
<feature type="domain" description="MROH2B-like N-terminal HEAT-repeats" evidence="5">
    <location>
        <begin position="97"/>
        <end position="313"/>
    </location>
</feature>
<evidence type="ECO:0000256" key="2">
    <source>
        <dbReference type="SAM" id="MobiDB-lite"/>
    </source>
</evidence>
<dbReference type="Proteomes" id="UP000291000">
    <property type="component" value="Chromosome 3"/>
</dbReference>
<dbReference type="EMBL" id="LWLT01000004">
    <property type="status" value="NOT_ANNOTATED_CDS"/>
    <property type="molecule type" value="Genomic_DNA"/>
</dbReference>
<feature type="domain" description="Maestro/Maestro-like HEAT-repeats" evidence="6">
    <location>
        <begin position="1416"/>
        <end position="1686"/>
    </location>
</feature>
<sequence>MCIGQRTEPFLVVYFCSVQERTQRKELEEEMAEAATESHEDPSEETEDLGPLEPDDSGTFQQVTNLLNIMESESTKTDTAGAGFDMRKRLASVIITEKATTEPSVVMNALIRCLQVPEISTQRKVNIYNILQEIIQQEGELEERCVQRLVAIASKEMRDMLEMEGYMRAEVASDTLVALSRNHFSLVMYELQHHLKPLNLTEEFVIVTLAKLANGNVFEFMPYMGITLATMFTMLRLANEAKMRQVICGAMETFCETVQFYLRHLEDSVYPVMTEDQFAVKLFPMYRYFVTVWLRNNNPEVKLGVIKSLKPMLSLLLPNDDLREQVYDYIPLLLAEYQGSLEALFITQVLRQILEMSVITNSPVPQMQLHTIFTELHVQVCSRAPAQQQYSSQNLTEIVHCFVALARSYPKELMKFFLSQMEMSKEAVRVGTLALIRAVVSADEPKMNIRTIYLAIRVVKNTLSDTRSKVRMAILRIIGQLALSGFQDRIKGWGLKYVSVQLTLSTYKLTNRRDNFYQRDLEEKMVHKVTMDTVKIITSSVSGMTNEFWVRLLCYIMETDYTEALTPICVSLTNLAERQLHAKDEEANASKSRHVDLPAPQKLLARLLVLMSSPYKGEGRGIAMLNLLKTLSQSIAPSMADMWELEIPLLVKYLEEHTEFTWNQETWEDKLIQFLRNSLKKTRGSNWSLRLSKELNNQIESFDSPSLEKGFLYRALGFTLATGLEADKVEVLLLELLYKTDYSNDFDREGVILCFGLCARGQVKTVLGVLHDFEERIQESEQSWQIGAWRKDHPWRRETVKGALMVMYSCVASYCHPQMLLIHVDNPITTKIIHHYSSSCQDICLKLAFMKSVVQVTDAIKNIKDLEDFQFSQKATLTGIIMAIIKAEPTDSLVSPVRTMAMDALSYLSKLKPFYSTEESSDLMDISIHSVISLQPPGESNESIKTLYTNALRALEQLMEGLMQRHLDPKGLQEMVHLLEKWILSEKEWEREKAVNLYLHLMKIYVQSVGVCIPLKLGQFGSLVGLIAPGTCDSHRKTRLASMDVLASLLDLHASQTCSFWGASKELELEKCKEDLQGSDMEKIFSVSSRISKVACLQFNCDEVVSLVQKLCENFGAMDLQHDKASVTWICTFLQMRVKELEDKVPEILGAILVHLPMVDHREVRRLLIEGILLLAHYHQETVLTALLRQPLPMESHLTEVWLAVAENVPFARTMLHALMGRLQARFMPRANAASKADIWRLAAVDPLMTLCAIHLLVERMDWDNRLLELFLDLVYTLLLQLGGSQSPEAVSPVLKTWRLIHTGTLPEEVNLQRVTIRSMQLLFRRLNSESLLCTLEEEGVWTLLESSSTFLQGVSQLARLCVQSPQGYYRQRLSELALRGMASEALSCRISSTAVCVEFMSDPILHQEKLLKRAVLMLEKGAEQEDEVLRVLSLRALGNMALGAPRKVRQYRKLLLEKCLCSLRVPGVSTSVTSEGLEVLAKVLAELREGDLGSAFNAISEQCRTFFDNESELLRLKAFVLFGKLAQVVRISKKHFFKQEVKKAWVPLMLHCQDPCSDAAQACVATMFQCVHFWGWKALESSVDHSDAAAPKEMSSFQMTLCSVLTQKKPAILYNFLLETMTYVKSNLSRIRIAACNLAGIIMKQMSAHYLRKLDFPALRNSLQELQLDSDPGVWRAALETLNILDTCSQQRLLASPEGIS</sequence>
<dbReference type="SUPFAM" id="SSF48371">
    <property type="entry name" value="ARM repeat"/>
    <property type="match status" value="2"/>
</dbReference>
<protein>
    <submittedName>
        <fullName evidence="7">Maestro heat like repeat family member 2A</fullName>
    </submittedName>
</protein>
<dbReference type="PANTHER" id="PTHR23120:SF14">
    <property type="entry name" value="MAESTRO HEAT-LIKE REPEAT-CONTAINING PROTEIN FAMILY MEMBER 2A"/>
    <property type="match status" value="1"/>
</dbReference>
<evidence type="ECO:0000259" key="6">
    <source>
        <dbReference type="Pfam" id="PF23227"/>
    </source>
</evidence>
<dbReference type="Pfam" id="PF23227">
    <property type="entry name" value="HEAT_MROH2B_C"/>
    <property type="match status" value="1"/>
</dbReference>
<dbReference type="InterPro" id="IPR016024">
    <property type="entry name" value="ARM-type_fold"/>
</dbReference>
<dbReference type="InterPro" id="IPR055408">
    <property type="entry name" value="HEAT_MROH2B-like"/>
</dbReference>
<dbReference type="Pfam" id="PF23221">
    <property type="entry name" value="HEAT_MROH2B_1st"/>
    <property type="match status" value="1"/>
</dbReference>
<dbReference type="InterPro" id="IPR056282">
    <property type="entry name" value="MROH2B-like_N_HEAT"/>
</dbReference>
<dbReference type="Gene3D" id="1.25.10.10">
    <property type="entry name" value="Leucine-rich Repeat Variant"/>
    <property type="match status" value="2"/>
</dbReference>
<dbReference type="InterPro" id="IPR055406">
    <property type="entry name" value="HEAT_Maestro"/>
</dbReference>
<dbReference type="Pfam" id="PF21047">
    <property type="entry name" value="HEAT_Maestro"/>
    <property type="match status" value="1"/>
</dbReference>
<dbReference type="InterPro" id="IPR045206">
    <property type="entry name" value="Maestro_heat-like_prot"/>
</dbReference>
<dbReference type="InterPro" id="IPR048465">
    <property type="entry name" value="Maestro-like_HEAT"/>
</dbReference>
<evidence type="ECO:0000259" key="4">
    <source>
        <dbReference type="Pfam" id="PF23210"/>
    </source>
</evidence>
<dbReference type="Pfam" id="PF23210">
    <property type="entry name" value="HEAT_Maestro_2"/>
    <property type="match status" value="1"/>
</dbReference>
<reference evidence="7" key="2">
    <citation type="submission" date="2025-08" db="UniProtKB">
        <authorList>
            <consortium name="Ensembl"/>
        </authorList>
    </citation>
    <scope>IDENTIFICATION</scope>
</reference>
<dbReference type="Ensembl" id="ENSCHIT00000023326.1">
    <property type="protein sequence ID" value="ENSCHIP00000015523.1"/>
    <property type="gene ID" value="ENSCHIG00000016141.1"/>
</dbReference>
<dbReference type="STRING" id="9925.ENSCHIP00000015523"/>
<name>A0A452EU74_CAPHI</name>
<evidence type="ECO:0000259" key="5">
    <source>
        <dbReference type="Pfam" id="PF23221"/>
    </source>
</evidence>
<proteinExistence type="predicted"/>
<accession>A0A452EU74</accession>
<evidence type="ECO:0000313" key="8">
    <source>
        <dbReference type="Proteomes" id="UP000291000"/>
    </source>
</evidence>
<evidence type="ECO:0000259" key="3">
    <source>
        <dbReference type="Pfam" id="PF21047"/>
    </source>
</evidence>
<dbReference type="GO" id="GO:0005737">
    <property type="term" value="C:cytoplasm"/>
    <property type="evidence" value="ECO:0007669"/>
    <property type="project" value="TreeGrafter"/>
</dbReference>
<reference evidence="7 8" key="1">
    <citation type="submission" date="2016-04" db="EMBL/GenBank/DDBJ databases">
        <title>Polished mammalian reference genomes with single-molecule sequencing and chromosome conformation capture applied to the Capra hircus genome.</title>
        <authorList>
            <person name="Bickhart D.M."/>
            <person name="Koren S."/>
            <person name="Rosen B."/>
            <person name="Hastie A."/>
            <person name="Liachko I."/>
            <person name="Sullivan S.T."/>
            <person name="Burton J."/>
            <person name="Sayre B.L."/>
            <person name="Huson H.J."/>
            <person name="Lee J."/>
            <person name="Lam E."/>
            <person name="Kelley C.M."/>
            <person name="Hutchison J.L."/>
            <person name="Zhou Y."/>
            <person name="Sun J."/>
            <person name="Crisa A."/>
            <person name="Schwartz J.C."/>
            <person name="Hammond J.A."/>
            <person name="Schroeder S.G."/>
            <person name="Liu G.E."/>
            <person name="Dunham M."/>
            <person name="Shendure J."/>
            <person name="Sonstegard T.S."/>
            <person name="Phillippy A.M."/>
            <person name="Van Tassell C.P."/>
            <person name="Smith T.P."/>
        </authorList>
    </citation>
    <scope>NUCLEOTIDE SEQUENCE [LARGE SCALE GENOMIC DNA]</scope>
</reference>
<feature type="domain" description="Maestro-like HEAT-repeats" evidence="3">
    <location>
        <begin position="989"/>
        <end position="1216"/>
    </location>
</feature>
<reference evidence="7" key="3">
    <citation type="submission" date="2025-09" db="UniProtKB">
        <authorList>
            <consortium name="Ensembl"/>
        </authorList>
    </citation>
    <scope>IDENTIFICATION</scope>
</reference>
<feature type="region of interest" description="Disordered" evidence="2">
    <location>
        <begin position="26"/>
        <end position="57"/>
    </location>
</feature>
<evidence type="ECO:0000256" key="1">
    <source>
        <dbReference type="ARBA" id="ARBA00022737"/>
    </source>
</evidence>
<evidence type="ECO:0000313" key="7">
    <source>
        <dbReference type="Ensembl" id="ENSCHIP00000015523.1"/>
    </source>
</evidence>
<organism evidence="7 8">
    <name type="scientific">Capra hircus</name>
    <name type="common">Goat</name>
    <dbReference type="NCBI Taxonomy" id="9925"/>
    <lineage>
        <taxon>Eukaryota</taxon>
        <taxon>Metazoa</taxon>
        <taxon>Chordata</taxon>
        <taxon>Craniata</taxon>
        <taxon>Vertebrata</taxon>
        <taxon>Euteleostomi</taxon>
        <taxon>Mammalia</taxon>
        <taxon>Eutheria</taxon>
        <taxon>Laurasiatheria</taxon>
        <taxon>Artiodactyla</taxon>
        <taxon>Ruminantia</taxon>
        <taxon>Pecora</taxon>
        <taxon>Bovidae</taxon>
        <taxon>Caprinae</taxon>
        <taxon>Capra</taxon>
    </lineage>
</organism>
<dbReference type="PANTHER" id="PTHR23120">
    <property type="entry name" value="MAESTRO-RELATED HEAT DOMAIN-CONTAINING"/>
    <property type="match status" value="1"/>
</dbReference>
<dbReference type="GeneTree" id="ENSGT00940000161309"/>
<feature type="compositionally biased region" description="Acidic residues" evidence="2">
    <location>
        <begin position="42"/>
        <end position="56"/>
    </location>
</feature>
<gene>
    <name evidence="7" type="primary">MROH2A</name>
</gene>
<keyword evidence="8" id="KW-1185">Reference proteome</keyword>
<dbReference type="InterPro" id="IPR011989">
    <property type="entry name" value="ARM-like"/>
</dbReference>